<dbReference type="RefSeq" id="WP_265381970.1">
    <property type="nucleotide sequence ID" value="NZ_CP110615.1"/>
</dbReference>
<dbReference type="Proteomes" id="UP001164965">
    <property type="component" value="Chromosome"/>
</dbReference>
<keyword evidence="2" id="KW-1185">Reference proteome</keyword>
<name>A0ABY6NWU6_9NOCA</name>
<dbReference type="EMBL" id="CP110615">
    <property type="protein sequence ID" value="UZJ23862.1"/>
    <property type="molecule type" value="Genomic_DNA"/>
</dbReference>
<evidence type="ECO:0000313" key="1">
    <source>
        <dbReference type="EMBL" id="UZJ23862.1"/>
    </source>
</evidence>
<protein>
    <submittedName>
        <fullName evidence="1">Uncharacterized protein</fullName>
    </submittedName>
</protein>
<evidence type="ECO:0000313" key="2">
    <source>
        <dbReference type="Proteomes" id="UP001164965"/>
    </source>
</evidence>
<gene>
    <name evidence="1" type="ORF">RHODO2019_11725</name>
</gene>
<proteinExistence type="predicted"/>
<sequence>MAARLGELAKTVPGGLVAAARAGHAGDAGEAAHWRTTEEVLLRGRTEHTLLAVPTP</sequence>
<accession>A0ABY6NWU6</accession>
<organism evidence="1 2">
    <name type="scientific">Rhodococcus antarcticus</name>
    <dbReference type="NCBI Taxonomy" id="2987751"/>
    <lineage>
        <taxon>Bacteria</taxon>
        <taxon>Bacillati</taxon>
        <taxon>Actinomycetota</taxon>
        <taxon>Actinomycetes</taxon>
        <taxon>Mycobacteriales</taxon>
        <taxon>Nocardiaceae</taxon>
        <taxon>Rhodococcus</taxon>
    </lineage>
</organism>
<reference evidence="1" key="1">
    <citation type="submission" date="2022-10" db="EMBL/GenBank/DDBJ databases">
        <title>Rhodococcus sp.75.</title>
        <authorList>
            <person name="Sun M."/>
        </authorList>
    </citation>
    <scope>NUCLEOTIDE SEQUENCE</scope>
    <source>
        <strain evidence="1">75</strain>
    </source>
</reference>